<evidence type="ECO:0000313" key="2">
    <source>
        <dbReference type="Proteomes" id="UP000322699"/>
    </source>
</evidence>
<keyword evidence="2" id="KW-1185">Reference proteome</keyword>
<protein>
    <submittedName>
        <fullName evidence="1">Uncharacterized protein</fullName>
    </submittedName>
</protein>
<accession>A0A5B1CJT8</accession>
<reference evidence="1 2" key="1">
    <citation type="submission" date="2019-08" db="EMBL/GenBank/DDBJ databases">
        <title>Deep-cultivation of Planctomycetes and their phenomic and genomic characterization uncovers novel biology.</title>
        <authorList>
            <person name="Wiegand S."/>
            <person name="Jogler M."/>
            <person name="Boedeker C."/>
            <person name="Pinto D."/>
            <person name="Vollmers J."/>
            <person name="Rivas-Marin E."/>
            <person name="Kohn T."/>
            <person name="Peeters S.H."/>
            <person name="Heuer A."/>
            <person name="Rast P."/>
            <person name="Oberbeckmann S."/>
            <person name="Bunk B."/>
            <person name="Jeske O."/>
            <person name="Meyerdierks A."/>
            <person name="Storesund J.E."/>
            <person name="Kallscheuer N."/>
            <person name="Luecker S."/>
            <person name="Lage O.M."/>
            <person name="Pohl T."/>
            <person name="Merkel B.J."/>
            <person name="Hornburger P."/>
            <person name="Mueller R.-W."/>
            <person name="Bruemmer F."/>
            <person name="Labrenz M."/>
            <person name="Spormann A.M."/>
            <person name="Op Den Camp H."/>
            <person name="Overmann J."/>
            <person name="Amann R."/>
            <person name="Jetten M.S.M."/>
            <person name="Mascher T."/>
            <person name="Medema M.H."/>
            <person name="Devos D.P."/>
            <person name="Kaster A.-K."/>
            <person name="Ovreas L."/>
            <person name="Rohde M."/>
            <person name="Galperin M.Y."/>
            <person name="Jogler C."/>
        </authorList>
    </citation>
    <scope>NUCLEOTIDE SEQUENCE [LARGE SCALE GENOMIC DNA]</scope>
    <source>
        <strain evidence="1 2">LF1</strain>
    </source>
</reference>
<dbReference type="OrthoDB" id="8212403at2"/>
<dbReference type="EMBL" id="VRLW01000001">
    <property type="protein sequence ID" value="KAA1261447.1"/>
    <property type="molecule type" value="Genomic_DNA"/>
</dbReference>
<proteinExistence type="predicted"/>
<name>A0A5B1CJT8_9BACT</name>
<dbReference type="InterPro" id="IPR011446">
    <property type="entry name" value="BBP7"/>
</dbReference>
<dbReference type="AlphaFoldDB" id="A0A5B1CJT8"/>
<gene>
    <name evidence="1" type="ORF">LF1_39970</name>
</gene>
<evidence type="ECO:0000313" key="1">
    <source>
        <dbReference type="EMBL" id="KAA1261447.1"/>
    </source>
</evidence>
<sequence length="444" mass="48219">MIPRLSHRFVCFLVAIALGLVALEQRAVFAQNGGVALVPLAIGGSSDPYGNVAPAGRWFSGGALGQLRQNGGNFMPGSYLPSPMVLSERLWLRAEYMHWWTEGMELPPLVTTSPAGTPQADAAVLGEPGTSVLFGNGRINDDSVSGIRFKTGFWLTPQGTFAIEAEYFEFLGDQDDGFRGGGGSQIVGRPLFDPSRGIETAQLIDFDGRVSGTLGIQSSSDLRSFLVNGRVALCPTGACNANGLVDRTDWIIGYRYLDLDESLSFNENLTSEVANVPGTVVNSEAFRTRNEFHGLQLGIVHQAQFKRAYLESMLRVAVGNNSQRAQISGNTQITENGVTDSFGGAVYAQRSNIGVYDREQLTMIPELGLTLGIRVTDWLDATVGYTAMYYPNVIRPGNQIDSDVNTNLFPPETDPFVGPLRPQFRFIESDYLAHGLTLGAELRF</sequence>
<organism evidence="1 2">
    <name type="scientific">Rubripirellula obstinata</name>
    <dbReference type="NCBI Taxonomy" id="406547"/>
    <lineage>
        <taxon>Bacteria</taxon>
        <taxon>Pseudomonadati</taxon>
        <taxon>Planctomycetota</taxon>
        <taxon>Planctomycetia</taxon>
        <taxon>Pirellulales</taxon>
        <taxon>Pirellulaceae</taxon>
        <taxon>Rubripirellula</taxon>
    </lineage>
</organism>
<dbReference type="Pfam" id="PF07585">
    <property type="entry name" value="BBP7"/>
    <property type="match status" value="1"/>
</dbReference>
<dbReference type="Proteomes" id="UP000322699">
    <property type="component" value="Unassembled WGS sequence"/>
</dbReference>
<comment type="caution">
    <text evidence="1">The sequence shown here is derived from an EMBL/GenBank/DDBJ whole genome shotgun (WGS) entry which is preliminary data.</text>
</comment>
<dbReference type="RefSeq" id="WP_149752926.1">
    <property type="nucleotide sequence ID" value="NZ_LWSK01000001.1"/>
</dbReference>